<dbReference type="Proteomes" id="UP001521074">
    <property type="component" value="Unassembled WGS sequence"/>
</dbReference>
<protein>
    <submittedName>
        <fullName evidence="1">Uncharacterized protein</fullName>
    </submittedName>
</protein>
<keyword evidence="2" id="KW-1185">Reference proteome</keyword>
<proteinExistence type="predicted"/>
<reference evidence="1 2" key="1">
    <citation type="submission" date="2021-12" db="EMBL/GenBank/DDBJ databases">
        <title>Genome sequence of Acetobacter sicerae DmPark20a_162.</title>
        <authorList>
            <person name="Chaston J.M."/>
        </authorList>
    </citation>
    <scope>NUCLEOTIDE SEQUENCE [LARGE SCALE GENOMIC DNA]</scope>
    <source>
        <strain evidence="1 2">DmPark20a_162</strain>
    </source>
</reference>
<organism evidence="1 2">
    <name type="scientific">Acetobacter sicerae</name>
    <dbReference type="NCBI Taxonomy" id="85325"/>
    <lineage>
        <taxon>Bacteria</taxon>
        <taxon>Pseudomonadati</taxon>
        <taxon>Pseudomonadota</taxon>
        <taxon>Alphaproteobacteria</taxon>
        <taxon>Acetobacterales</taxon>
        <taxon>Acetobacteraceae</taxon>
        <taxon>Acetobacter</taxon>
    </lineage>
</organism>
<gene>
    <name evidence="1" type="ORF">LWC05_15080</name>
</gene>
<dbReference type="EMBL" id="JAJSOJ010000064">
    <property type="protein sequence ID" value="MCE0745198.1"/>
    <property type="molecule type" value="Genomic_DNA"/>
</dbReference>
<accession>A0ABS8W056</accession>
<dbReference type="RefSeq" id="WP_232878892.1">
    <property type="nucleotide sequence ID" value="NZ_JAJSOJ010000064.1"/>
</dbReference>
<evidence type="ECO:0000313" key="2">
    <source>
        <dbReference type="Proteomes" id="UP001521074"/>
    </source>
</evidence>
<sequence length="204" mass="23153">MSLKKSYIALAWTRPVPWAGFASLSTDIDVAAGQSRTIRYQRDLLRRYVREYNGVLEREVALLELSPDRATPESLQVIKDLLKTCSPDSTFLNVDFTAAQGWRPQPALGKGVPSERCLALAPDPLIIDGKLFDPQEHFQKWRKKEKSHTQSKPQHRLTVLKALTGQESLSLRQKAVFLNEKKFLTHGGKPWTADNLRKFLVLSD</sequence>
<comment type="caution">
    <text evidence="1">The sequence shown here is derived from an EMBL/GenBank/DDBJ whole genome shotgun (WGS) entry which is preliminary data.</text>
</comment>
<evidence type="ECO:0000313" key="1">
    <source>
        <dbReference type="EMBL" id="MCE0745198.1"/>
    </source>
</evidence>
<name>A0ABS8W056_9PROT</name>